<dbReference type="EMBL" id="ABSV01000999">
    <property type="protein sequence ID" value="EDZ71937.1"/>
    <property type="molecule type" value="Genomic_DNA"/>
</dbReference>
<dbReference type="Proteomes" id="UP000008988">
    <property type="component" value="Unassembled WGS sequence"/>
</dbReference>
<protein>
    <submittedName>
        <fullName evidence="1">Uncharacterized protein</fullName>
    </submittedName>
</protein>
<dbReference type="AlphaFoldDB" id="B5VJF5"/>
<gene>
    <name evidence="1" type="ORF">AWRI1631_74340</name>
</gene>
<evidence type="ECO:0000313" key="1">
    <source>
        <dbReference type="EMBL" id="EDZ71937.1"/>
    </source>
</evidence>
<reference evidence="1 2" key="1">
    <citation type="journal article" date="2008" name="FEMS Yeast Res.">
        <title>Comparative genome analysis of a Saccharomyces cerevisiae wine strain.</title>
        <authorList>
            <person name="Borneman A.R."/>
            <person name="Forgan A.H."/>
            <person name="Pretorius I.S."/>
            <person name="Chambers P.J."/>
        </authorList>
    </citation>
    <scope>NUCLEOTIDE SEQUENCE [LARGE SCALE GENOMIC DNA]</scope>
    <source>
        <strain evidence="1 2">AWRI1631</strain>
    </source>
</reference>
<comment type="caution">
    <text evidence="1">The sequence shown here is derived from an EMBL/GenBank/DDBJ whole genome shotgun (WGS) entry which is preliminary data.</text>
</comment>
<proteinExistence type="predicted"/>
<sequence length="51" mass="5813">MFSTQDQMVSTLSTLVRPGKNWFWLPESSLPFQTQKTLLPSLPELSVKGLF</sequence>
<evidence type="ECO:0000313" key="2">
    <source>
        <dbReference type="Proteomes" id="UP000008988"/>
    </source>
</evidence>
<accession>B5VJF5</accession>
<name>B5VJF5_YEAS6</name>
<organism evidence="1 2">
    <name type="scientific">Saccharomyces cerevisiae (strain AWRI1631)</name>
    <name type="common">Baker's yeast</name>
    <dbReference type="NCBI Taxonomy" id="545124"/>
    <lineage>
        <taxon>Eukaryota</taxon>
        <taxon>Fungi</taxon>
        <taxon>Dikarya</taxon>
        <taxon>Ascomycota</taxon>
        <taxon>Saccharomycotina</taxon>
        <taxon>Saccharomycetes</taxon>
        <taxon>Saccharomycetales</taxon>
        <taxon>Saccharomycetaceae</taxon>
        <taxon>Saccharomyces</taxon>
    </lineage>
</organism>